<accession>A7K8V8</accession>
<dbReference type="GeneID" id="5470991"/>
<name>A7K8V8_9PHYC</name>
<dbReference type="KEGG" id="vg:5470991"/>
<evidence type="ECO:0000313" key="1">
    <source>
        <dbReference type="EMBL" id="ABT16482.1"/>
    </source>
</evidence>
<reference evidence="1 2" key="1">
    <citation type="submission" date="2006-09" db="EMBL/GenBank/DDBJ databases">
        <title>Sequence and annotation of the 288-kb ATCV-1 virus that infects an endosymbiotic Chlorella strain of the heliozoon Acanthocystis turfacea.</title>
        <authorList>
            <person name="Fitzgerald L.A."/>
            <person name="Graves M.V."/>
            <person name="Li X."/>
            <person name="Pfitzner A.J.P."/>
            <person name="Hartigan J."/>
            <person name="Van Etten J.L."/>
        </authorList>
    </citation>
    <scope>NUCLEOTIDE SEQUENCE [LARGE SCALE GENOMIC DNA]</scope>
    <source>
        <strain evidence="1 2">ATCV-1</strain>
    </source>
</reference>
<evidence type="ECO:0000313" key="2">
    <source>
        <dbReference type="Proteomes" id="UP000202420"/>
    </source>
</evidence>
<proteinExistence type="predicted"/>
<gene>
    <name evidence="1" type="primary">z348L</name>
    <name evidence="1" type="ORF">ATCV1_z348L</name>
</gene>
<keyword evidence="2" id="KW-1185">Reference proteome</keyword>
<dbReference type="RefSeq" id="YP_001426829.1">
    <property type="nucleotide sequence ID" value="NC_008724.1"/>
</dbReference>
<dbReference type="Proteomes" id="UP000202420">
    <property type="component" value="Segment"/>
</dbReference>
<dbReference type="EMBL" id="EF101928">
    <property type="protein sequence ID" value="ABT16482.1"/>
    <property type="molecule type" value="Genomic_DNA"/>
</dbReference>
<protein>
    <submittedName>
        <fullName evidence="1">Uncharacterized protein z348L</fullName>
    </submittedName>
</protein>
<sequence>MEFVVFPHSRFRSTFPFSRSTQKSTPACCRGLSASREKKRVLSWRVTRPSMIARVEPRPFQVPTSTTL</sequence>
<organism evidence="1 2">
    <name type="scientific">Chlorovirus heliozoae</name>
    <dbReference type="NCBI Taxonomy" id="322019"/>
    <lineage>
        <taxon>Viruses</taxon>
        <taxon>Varidnaviria</taxon>
        <taxon>Bamfordvirae</taxon>
        <taxon>Nucleocytoviricota</taxon>
        <taxon>Megaviricetes</taxon>
        <taxon>Algavirales</taxon>
        <taxon>Phycodnaviridae</taxon>
        <taxon>Chlorovirus</taxon>
    </lineage>
</organism>